<dbReference type="InterPro" id="IPR006311">
    <property type="entry name" value="TAT_signal"/>
</dbReference>
<evidence type="ECO:0000313" key="4">
    <source>
        <dbReference type="Proteomes" id="UP000291142"/>
    </source>
</evidence>
<dbReference type="PANTHER" id="PTHR12110">
    <property type="entry name" value="HYDROXYPYRUVATE ISOMERASE"/>
    <property type="match status" value="1"/>
</dbReference>
<dbReference type="AlphaFoldDB" id="A0A4Q9FHI7"/>
<dbReference type="InterPro" id="IPR013022">
    <property type="entry name" value="Xyl_isomerase-like_TIM-brl"/>
</dbReference>
<dbReference type="InterPro" id="IPR050312">
    <property type="entry name" value="IolE/XylAMocC-like"/>
</dbReference>
<accession>A0A4Q9FHI7</accession>
<evidence type="ECO:0000313" key="3">
    <source>
        <dbReference type="EMBL" id="TBN04833.1"/>
    </source>
</evidence>
<protein>
    <recommendedName>
        <fullName evidence="2">Xylose isomerase-like TIM barrel domain-containing protein</fullName>
    </recommendedName>
</protein>
<dbReference type="OrthoDB" id="2561798at2"/>
<proteinExistence type="predicted"/>
<dbReference type="EMBL" id="SIRT01000003">
    <property type="protein sequence ID" value="TBN04833.1"/>
    <property type="molecule type" value="Genomic_DNA"/>
</dbReference>
<keyword evidence="4" id="KW-1185">Reference proteome</keyword>
<organism evidence="3 4">
    <name type="scientific">Hyunsoonleella flava</name>
    <dbReference type="NCBI Taxonomy" id="2527939"/>
    <lineage>
        <taxon>Bacteria</taxon>
        <taxon>Pseudomonadati</taxon>
        <taxon>Bacteroidota</taxon>
        <taxon>Flavobacteriia</taxon>
        <taxon>Flavobacteriales</taxon>
        <taxon>Flavobacteriaceae</taxon>
    </lineage>
</organism>
<dbReference type="InterPro" id="IPR036237">
    <property type="entry name" value="Xyl_isomerase-like_sf"/>
</dbReference>
<dbReference type="Gene3D" id="3.20.20.150">
    <property type="entry name" value="Divalent-metal-dependent TIM barrel enzymes"/>
    <property type="match status" value="1"/>
</dbReference>
<dbReference type="PROSITE" id="PS51318">
    <property type="entry name" value="TAT"/>
    <property type="match status" value="1"/>
</dbReference>
<evidence type="ECO:0000256" key="1">
    <source>
        <dbReference type="SAM" id="SignalP"/>
    </source>
</evidence>
<reference evidence="3 4" key="1">
    <citation type="submission" date="2019-02" db="EMBL/GenBank/DDBJ databases">
        <title>Hyunsoonleella sp., isolated from marine sediment.</title>
        <authorList>
            <person name="Liu B.-T."/>
        </authorList>
    </citation>
    <scope>NUCLEOTIDE SEQUENCE [LARGE SCALE GENOMIC DNA]</scope>
    <source>
        <strain evidence="3 4">T58</strain>
    </source>
</reference>
<dbReference type="PANTHER" id="PTHR12110:SF53">
    <property type="entry name" value="BLR5974 PROTEIN"/>
    <property type="match status" value="1"/>
</dbReference>
<keyword evidence="1" id="KW-0732">Signal</keyword>
<feature type="chain" id="PRO_5020228955" description="Xylose isomerase-like TIM barrel domain-containing protein" evidence="1">
    <location>
        <begin position="27"/>
        <end position="317"/>
    </location>
</feature>
<dbReference type="RefSeq" id="WP_130963595.1">
    <property type="nucleotide sequence ID" value="NZ_SIRT01000003.1"/>
</dbReference>
<dbReference type="Proteomes" id="UP000291142">
    <property type="component" value="Unassembled WGS sequence"/>
</dbReference>
<dbReference type="SUPFAM" id="SSF51658">
    <property type="entry name" value="Xylose isomerase-like"/>
    <property type="match status" value="1"/>
</dbReference>
<gene>
    <name evidence="3" type="ORF">EYD45_06110</name>
</gene>
<name>A0A4Q9FHI7_9FLAO</name>
<dbReference type="Pfam" id="PF01261">
    <property type="entry name" value="AP_endonuc_2"/>
    <property type="match status" value="1"/>
</dbReference>
<sequence>MTNQRRKFIKQTALAAAAVPFSNVLAAAKNVPKSKPYPISFFTKPLDKYGPDFFMDTLKMAGTDGLDLTVRPKGCVLPERVENDLPKIVEMAKQKGLTVEMITSNITKADVTLAEKVLSTATKNGVKHYRLGYYKYDKNLGVRSSIEKIKSEMEALAEMNRRIGIQGGYQNHAGTWFGASMWDLAEVLQDIPKAWMSSQFDIRHAVCEGNKSWIIAMQLLAEKIGSIAIKDFTWDIDGGQSKVKKLPLGEGIVDFDLFFKTIKTLGIVAPITLHMEHDLLSTEDEGLSLLQQQKILVSKIKKDVDFIREKLKEHQLN</sequence>
<feature type="signal peptide" evidence="1">
    <location>
        <begin position="1"/>
        <end position="26"/>
    </location>
</feature>
<feature type="domain" description="Xylose isomerase-like TIM barrel" evidence="2">
    <location>
        <begin position="58"/>
        <end position="282"/>
    </location>
</feature>
<evidence type="ECO:0000259" key="2">
    <source>
        <dbReference type="Pfam" id="PF01261"/>
    </source>
</evidence>
<comment type="caution">
    <text evidence="3">The sequence shown here is derived from an EMBL/GenBank/DDBJ whole genome shotgun (WGS) entry which is preliminary data.</text>
</comment>